<comment type="caution">
    <text evidence="1">The sequence shown here is derived from an EMBL/GenBank/DDBJ whole genome shotgun (WGS) entry which is preliminary data.</text>
</comment>
<gene>
    <name evidence="1" type="ORF">GCM10023156_38190</name>
</gene>
<dbReference type="RefSeq" id="WP_345324603.1">
    <property type="nucleotide sequence ID" value="NZ_BAABGA010000047.1"/>
</dbReference>
<sequence length="42" mass="4989">MRPERFASEERFGRDGQLKILNYIVDVAKLVALISYELDRIY</sequence>
<keyword evidence="2" id="KW-1185">Reference proteome</keyword>
<name>A0ABP8N379_9BACT</name>
<evidence type="ECO:0000313" key="2">
    <source>
        <dbReference type="Proteomes" id="UP001500840"/>
    </source>
</evidence>
<proteinExistence type="predicted"/>
<accession>A0ABP8N379</accession>
<evidence type="ECO:0000313" key="1">
    <source>
        <dbReference type="EMBL" id="GAA4459097.1"/>
    </source>
</evidence>
<protein>
    <submittedName>
        <fullName evidence="1">Uncharacterized protein</fullName>
    </submittedName>
</protein>
<dbReference type="Proteomes" id="UP001500840">
    <property type="component" value="Unassembled WGS sequence"/>
</dbReference>
<organism evidence="1 2">
    <name type="scientific">Novipirellula rosea</name>
    <dbReference type="NCBI Taxonomy" id="1031540"/>
    <lineage>
        <taxon>Bacteria</taxon>
        <taxon>Pseudomonadati</taxon>
        <taxon>Planctomycetota</taxon>
        <taxon>Planctomycetia</taxon>
        <taxon>Pirellulales</taxon>
        <taxon>Pirellulaceae</taxon>
        <taxon>Novipirellula</taxon>
    </lineage>
</organism>
<dbReference type="EMBL" id="BAABGA010000047">
    <property type="protein sequence ID" value="GAA4459097.1"/>
    <property type="molecule type" value="Genomic_DNA"/>
</dbReference>
<reference evidence="2" key="1">
    <citation type="journal article" date="2019" name="Int. J. Syst. Evol. Microbiol.">
        <title>The Global Catalogue of Microorganisms (GCM) 10K type strain sequencing project: providing services to taxonomists for standard genome sequencing and annotation.</title>
        <authorList>
            <consortium name="The Broad Institute Genomics Platform"/>
            <consortium name="The Broad Institute Genome Sequencing Center for Infectious Disease"/>
            <person name="Wu L."/>
            <person name="Ma J."/>
        </authorList>
    </citation>
    <scope>NUCLEOTIDE SEQUENCE [LARGE SCALE GENOMIC DNA]</scope>
    <source>
        <strain evidence="2">JCM 17759</strain>
    </source>
</reference>